<dbReference type="Gene3D" id="2.10.70.100">
    <property type="match status" value="1"/>
</dbReference>
<keyword evidence="1" id="KW-0378">Hydrolase</keyword>
<evidence type="ECO:0000256" key="1">
    <source>
        <dbReference type="ARBA" id="ARBA00022801"/>
    </source>
</evidence>
<dbReference type="InterPro" id="IPR013655">
    <property type="entry name" value="PAS_fold_3"/>
</dbReference>
<feature type="compositionally biased region" description="Basic and acidic residues" evidence="2">
    <location>
        <begin position="218"/>
        <end position="245"/>
    </location>
</feature>
<dbReference type="InterPro" id="IPR001932">
    <property type="entry name" value="PPM-type_phosphatase-like_dom"/>
</dbReference>
<feature type="compositionally biased region" description="Low complexity" evidence="2">
    <location>
        <begin position="85"/>
        <end position="97"/>
    </location>
</feature>
<keyword evidence="5" id="KW-1185">Reference proteome</keyword>
<dbReference type="PROSITE" id="PS50113">
    <property type="entry name" value="PAC"/>
    <property type="match status" value="1"/>
</dbReference>
<feature type="region of interest" description="Disordered" evidence="2">
    <location>
        <begin position="77"/>
        <end position="97"/>
    </location>
</feature>
<accession>A0A940M802</accession>
<dbReference type="Pfam" id="PF07228">
    <property type="entry name" value="SpoIIE"/>
    <property type="match status" value="1"/>
</dbReference>
<dbReference type="RefSeq" id="WP_209339661.1">
    <property type="nucleotide sequence ID" value="NZ_JAGIQL010000030.1"/>
</dbReference>
<dbReference type="InterPro" id="IPR036457">
    <property type="entry name" value="PPM-type-like_dom_sf"/>
</dbReference>
<dbReference type="InterPro" id="IPR052016">
    <property type="entry name" value="Bact_Sigma-Reg"/>
</dbReference>
<dbReference type="AlphaFoldDB" id="A0A940M802"/>
<dbReference type="PANTHER" id="PTHR43156">
    <property type="entry name" value="STAGE II SPORULATION PROTEIN E-RELATED"/>
    <property type="match status" value="1"/>
</dbReference>
<organism evidence="4 5">
    <name type="scientific">Streptomyces montanisoli</name>
    <dbReference type="NCBI Taxonomy" id="2798581"/>
    <lineage>
        <taxon>Bacteria</taxon>
        <taxon>Bacillati</taxon>
        <taxon>Actinomycetota</taxon>
        <taxon>Actinomycetes</taxon>
        <taxon>Kitasatosporales</taxon>
        <taxon>Streptomycetaceae</taxon>
        <taxon>Streptomyces</taxon>
    </lineage>
</organism>
<dbReference type="InterPro" id="IPR000014">
    <property type="entry name" value="PAS"/>
</dbReference>
<protein>
    <submittedName>
        <fullName evidence="4">SpoIIE family protein phosphatase</fullName>
    </submittedName>
</protein>
<evidence type="ECO:0000259" key="3">
    <source>
        <dbReference type="PROSITE" id="PS50113"/>
    </source>
</evidence>
<name>A0A940M802_9ACTN</name>
<evidence type="ECO:0000313" key="4">
    <source>
        <dbReference type="EMBL" id="MBP0457905.1"/>
    </source>
</evidence>
<dbReference type="CDD" id="cd00130">
    <property type="entry name" value="PAS"/>
    <property type="match status" value="1"/>
</dbReference>
<feature type="region of interest" description="Disordered" evidence="2">
    <location>
        <begin position="218"/>
        <end position="247"/>
    </location>
</feature>
<dbReference type="SMART" id="SM00086">
    <property type="entry name" value="PAC"/>
    <property type="match status" value="1"/>
</dbReference>
<proteinExistence type="predicted"/>
<dbReference type="InterPro" id="IPR000700">
    <property type="entry name" value="PAS-assoc_C"/>
</dbReference>
<dbReference type="InterPro" id="IPR035965">
    <property type="entry name" value="PAS-like_dom_sf"/>
</dbReference>
<dbReference type="EMBL" id="JAGIQL010000030">
    <property type="protein sequence ID" value="MBP0457905.1"/>
    <property type="molecule type" value="Genomic_DNA"/>
</dbReference>
<evidence type="ECO:0000256" key="2">
    <source>
        <dbReference type="SAM" id="MobiDB-lite"/>
    </source>
</evidence>
<sequence length="476" mass="49162">MPSPLFADHSAPPPGRDTVDALITQTRRLRGEVDAVRQDTAPDEDDALWRWQRALCDLAVHQLDDLGAHLDQLRAGRPGGGAGDGPAADAGATTSGALTGRVGSAEWDLTTDEVSWSDELFGILDRPRSSGPLSLDELPSLVFAEDRALLTAMVTGCLIDGSPIDGEFRVVHGDGQVRTVHMMGEPVLDGSGCTASMWAVVRDVSDLRRGERAVRATRDSVVRDRDSVTHDRGAPGPGDTHRSAVVERPALGTPARSLHRGYAAHAAHAALDVAAYCPQGGGGPLLGGDWHDVFALPDGDTLLAVGDLIGYGAAGASSLAMVRGALRGMAVAGVEPGALLGHLGHLGDARDQPTLGSVVCSRYHPPARTFTWAGTGGPVPLLVRDSTARALARPDGAAPGAGPGAPCGQSRSRLLPGDVLVLHTRALATDTPARLRALAARLTAASSARECAAVVAAAFDGTPRTDDACLLVARVA</sequence>
<dbReference type="InterPro" id="IPR001610">
    <property type="entry name" value="PAC"/>
</dbReference>
<dbReference type="Proteomes" id="UP000670475">
    <property type="component" value="Unassembled WGS sequence"/>
</dbReference>
<reference evidence="4" key="1">
    <citation type="submission" date="2021-03" db="EMBL/GenBank/DDBJ databases">
        <title>Whole genome sequence of Streptomyces bomunensis MMS17-BM035.</title>
        <authorList>
            <person name="Lee J.H."/>
        </authorList>
    </citation>
    <scope>NUCLEOTIDE SEQUENCE</scope>
    <source>
        <strain evidence="4">MMS17-BM035</strain>
    </source>
</reference>
<dbReference type="PANTHER" id="PTHR43156:SF2">
    <property type="entry name" value="STAGE II SPORULATION PROTEIN E"/>
    <property type="match status" value="1"/>
</dbReference>
<dbReference type="GO" id="GO:0016791">
    <property type="term" value="F:phosphatase activity"/>
    <property type="evidence" value="ECO:0007669"/>
    <property type="project" value="TreeGrafter"/>
</dbReference>
<evidence type="ECO:0000313" key="5">
    <source>
        <dbReference type="Proteomes" id="UP000670475"/>
    </source>
</evidence>
<dbReference type="SMART" id="SM00331">
    <property type="entry name" value="PP2C_SIG"/>
    <property type="match status" value="1"/>
</dbReference>
<gene>
    <name evidence="4" type="ORF">JFN87_10385</name>
</gene>
<dbReference type="Gene3D" id="3.30.450.20">
    <property type="entry name" value="PAS domain"/>
    <property type="match status" value="1"/>
</dbReference>
<dbReference type="Gene3D" id="3.60.40.10">
    <property type="entry name" value="PPM-type phosphatase domain"/>
    <property type="match status" value="1"/>
</dbReference>
<comment type="caution">
    <text evidence="4">The sequence shown here is derived from an EMBL/GenBank/DDBJ whole genome shotgun (WGS) entry which is preliminary data.</text>
</comment>
<dbReference type="SUPFAM" id="SSF55785">
    <property type="entry name" value="PYP-like sensor domain (PAS domain)"/>
    <property type="match status" value="1"/>
</dbReference>
<feature type="domain" description="PAC" evidence="3">
    <location>
        <begin position="164"/>
        <end position="216"/>
    </location>
</feature>
<dbReference type="Pfam" id="PF08447">
    <property type="entry name" value="PAS_3"/>
    <property type="match status" value="1"/>
</dbReference>